<evidence type="ECO:0000313" key="3">
    <source>
        <dbReference type="EMBL" id="CCH80424.1"/>
    </source>
</evidence>
<dbReference type="SMART" id="SM00332">
    <property type="entry name" value="PP2Cc"/>
    <property type="match status" value="1"/>
</dbReference>
<dbReference type="InterPro" id="IPR036457">
    <property type="entry name" value="PPM-type-like_dom_sf"/>
</dbReference>
<evidence type="ECO:0000259" key="2">
    <source>
        <dbReference type="PROSITE" id="PS51746"/>
    </source>
</evidence>
<dbReference type="SUPFAM" id="SSF81606">
    <property type="entry name" value="PP2C-like"/>
    <property type="match status" value="1"/>
</dbReference>
<name>A0A077M8Q9_9MICO</name>
<keyword evidence="4" id="KW-1185">Reference proteome</keyword>
<reference evidence="3 4" key="1">
    <citation type="journal article" date="2013" name="ISME J.">
        <title>A metabolic model for members of the genus Tetrasphaera involved in enhanced biological phosphorus removal.</title>
        <authorList>
            <person name="Kristiansen R."/>
            <person name="Nguyen H.T.T."/>
            <person name="Saunders A.M."/>
            <person name="Nielsen J.L."/>
            <person name="Wimmer R."/>
            <person name="Le V.Q."/>
            <person name="McIlroy S.J."/>
            <person name="Petrovski S."/>
            <person name="Seviour R.J."/>
            <person name="Calteau A."/>
            <person name="Nielsen K.L."/>
            <person name="Nielsen P.H."/>
        </authorList>
    </citation>
    <scope>NUCLEOTIDE SEQUENCE [LARGE SCALE GENOMIC DNA]</scope>
    <source>
        <strain evidence="3 4">T1-X7</strain>
    </source>
</reference>
<dbReference type="AlphaFoldDB" id="A0A077M8Q9"/>
<organism evidence="3 4">
    <name type="scientific">Nostocoides japonicum T1-X7</name>
    <dbReference type="NCBI Taxonomy" id="1194083"/>
    <lineage>
        <taxon>Bacteria</taxon>
        <taxon>Bacillati</taxon>
        <taxon>Actinomycetota</taxon>
        <taxon>Actinomycetes</taxon>
        <taxon>Micrococcales</taxon>
        <taxon>Intrasporangiaceae</taxon>
        <taxon>Nostocoides</taxon>
    </lineage>
</organism>
<dbReference type="STRING" id="1194083.BN12_920012"/>
<sequence length="290" mass="30137">MSSIDVHRGPLTARVGAGTDVGRVRESNEDAYLAEDLVLLVADGLGGHAAGEVASVIAVATMRELAGRASRTAEDVARQVTVAGDRVVEAGRRNPAYAGMGTTLTGVVLVDAGGTARTGQGWSDGRPAEADGAEPPGSERGARWVVVNVGDSRTYRLDGGVLERLTTDHSEVQELVDAGLLTAEQAERHPLRNIVTRSLGQGLGVRPDVRVLEPRAGERLLVCSDGLTGELPEPEIRNLLLAHDDPQDAVDALVAAALRAGGRDNVTVVVADVLSVGDPPAPSRGRQPSP</sequence>
<dbReference type="RefSeq" id="WP_048552480.1">
    <property type="nucleotide sequence ID" value="NZ_HF570958.1"/>
</dbReference>
<dbReference type="CDD" id="cd00143">
    <property type="entry name" value="PP2Cc"/>
    <property type="match status" value="1"/>
</dbReference>
<dbReference type="PROSITE" id="PS51746">
    <property type="entry name" value="PPM_2"/>
    <property type="match status" value="1"/>
</dbReference>
<dbReference type="EMBL" id="CAJB01000428">
    <property type="protein sequence ID" value="CCH80424.1"/>
    <property type="molecule type" value="Genomic_DNA"/>
</dbReference>
<feature type="region of interest" description="Disordered" evidence="1">
    <location>
        <begin position="116"/>
        <end position="139"/>
    </location>
</feature>
<dbReference type="Proteomes" id="UP000035721">
    <property type="component" value="Unassembled WGS sequence"/>
</dbReference>
<feature type="domain" description="PPM-type phosphatase" evidence="2">
    <location>
        <begin position="14"/>
        <end position="273"/>
    </location>
</feature>
<comment type="caution">
    <text evidence="3">The sequence shown here is derived from an EMBL/GenBank/DDBJ whole genome shotgun (WGS) entry which is preliminary data.</text>
</comment>
<evidence type="ECO:0000256" key="1">
    <source>
        <dbReference type="SAM" id="MobiDB-lite"/>
    </source>
</evidence>
<dbReference type="SMART" id="SM00331">
    <property type="entry name" value="PP2C_SIG"/>
    <property type="match status" value="1"/>
</dbReference>
<accession>A0A077M8Q9</accession>
<dbReference type="InterPro" id="IPR001932">
    <property type="entry name" value="PPM-type_phosphatase-like_dom"/>
</dbReference>
<evidence type="ECO:0000313" key="4">
    <source>
        <dbReference type="Proteomes" id="UP000035721"/>
    </source>
</evidence>
<protein>
    <submittedName>
        <fullName evidence="3">Protein phosphatase</fullName>
    </submittedName>
</protein>
<gene>
    <name evidence="3" type="ORF">BN12_920012</name>
</gene>
<dbReference type="Gene3D" id="3.60.40.10">
    <property type="entry name" value="PPM-type phosphatase domain"/>
    <property type="match status" value="1"/>
</dbReference>
<proteinExistence type="predicted"/>